<evidence type="ECO:0000313" key="2">
    <source>
        <dbReference type="Proteomes" id="UP000554482"/>
    </source>
</evidence>
<evidence type="ECO:0000313" key="1">
    <source>
        <dbReference type="EMBL" id="KAF5192406.1"/>
    </source>
</evidence>
<protein>
    <submittedName>
        <fullName evidence="1">Uncharacterized protein</fullName>
    </submittedName>
</protein>
<organism evidence="1 2">
    <name type="scientific">Thalictrum thalictroides</name>
    <name type="common">Rue-anemone</name>
    <name type="synonym">Anemone thalictroides</name>
    <dbReference type="NCBI Taxonomy" id="46969"/>
    <lineage>
        <taxon>Eukaryota</taxon>
        <taxon>Viridiplantae</taxon>
        <taxon>Streptophyta</taxon>
        <taxon>Embryophyta</taxon>
        <taxon>Tracheophyta</taxon>
        <taxon>Spermatophyta</taxon>
        <taxon>Magnoliopsida</taxon>
        <taxon>Ranunculales</taxon>
        <taxon>Ranunculaceae</taxon>
        <taxon>Thalictroideae</taxon>
        <taxon>Thalictrum</taxon>
    </lineage>
</organism>
<proteinExistence type="predicted"/>
<dbReference type="AlphaFoldDB" id="A0A7J6W4W6"/>
<keyword evidence="2" id="KW-1185">Reference proteome</keyword>
<gene>
    <name evidence="1" type="ORF">FRX31_018008</name>
</gene>
<feature type="non-terminal residue" evidence="1">
    <location>
        <position position="93"/>
    </location>
</feature>
<dbReference type="EMBL" id="JABWDY010021392">
    <property type="protein sequence ID" value="KAF5192406.1"/>
    <property type="molecule type" value="Genomic_DNA"/>
</dbReference>
<sequence>DVGDLQRDVGHSLLLLGLGRLMSVQKGRTCSIRLITKPNIWPRFSISSFSPNSANVVSVSHRFNSKCSSSAASGLEMQKPVLKQNCAIAPQKE</sequence>
<accession>A0A7J6W4W6</accession>
<name>A0A7J6W4W6_THATH</name>
<dbReference type="Proteomes" id="UP000554482">
    <property type="component" value="Unassembled WGS sequence"/>
</dbReference>
<reference evidence="1 2" key="1">
    <citation type="submission" date="2020-06" db="EMBL/GenBank/DDBJ databases">
        <title>Transcriptomic and genomic resources for Thalictrum thalictroides and T. hernandezii: Facilitating candidate gene discovery in an emerging model plant lineage.</title>
        <authorList>
            <person name="Arias T."/>
            <person name="Riano-Pachon D.M."/>
            <person name="Di Stilio V.S."/>
        </authorList>
    </citation>
    <scope>NUCLEOTIDE SEQUENCE [LARGE SCALE GENOMIC DNA]</scope>
    <source>
        <strain evidence="2">cv. WT478/WT964</strain>
        <tissue evidence="1">Leaves</tissue>
    </source>
</reference>
<comment type="caution">
    <text evidence="1">The sequence shown here is derived from an EMBL/GenBank/DDBJ whole genome shotgun (WGS) entry which is preliminary data.</text>
</comment>